<keyword evidence="1" id="KW-0677">Repeat</keyword>
<dbReference type="Gene3D" id="3.40.1090.10">
    <property type="entry name" value="Cytosolic phospholipase A2 catalytic domain"/>
    <property type="match status" value="1"/>
</dbReference>
<reference evidence="7 8" key="1">
    <citation type="submission" date="2024-10" db="EMBL/GenBank/DDBJ databases">
        <authorList>
            <person name="Kim D."/>
        </authorList>
    </citation>
    <scope>NUCLEOTIDE SEQUENCE [LARGE SCALE GENOMIC DNA]</scope>
    <source>
        <strain evidence="7">Taebaek</strain>
    </source>
</reference>
<evidence type="ECO:0000256" key="5">
    <source>
        <dbReference type="PROSITE-ProRule" id="PRU01161"/>
    </source>
</evidence>
<accession>A0ABD2HYT6</accession>
<evidence type="ECO:0000313" key="7">
    <source>
        <dbReference type="EMBL" id="KAL3072939.1"/>
    </source>
</evidence>
<gene>
    <name evidence="7" type="ORF">niasHS_017913</name>
</gene>
<evidence type="ECO:0000313" key="8">
    <source>
        <dbReference type="Proteomes" id="UP001620645"/>
    </source>
</evidence>
<keyword evidence="3" id="KW-0040">ANK repeat</keyword>
<evidence type="ECO:0000256" key="3">
    <source>
        <dbReference type="ARBA" id="ARBA00023043"/>
    </source>
</evidence>
<dbReference type="InterPro" id="IPR016035">
    <property type="entry name" value="Acyl_Trfase/lysoPLipase"/>
</dbReference>
<dbReference type="Proteomes" id="UP001620645">
    <property type="component" value="Unassembled WGS sequence"/>
</dbReference>
<dbReference type="PROSITE" id="PS51635">
    <property type="entry name" value="PNPLA"/>
    <property type="match status" value="1"/>
</dbReference>
<protein>
    <recommendedName>
        <fullName evidence="6">PNPLA domain-containing protein</fullName>
    </recommendedName>
</protein>
<dbReference type="AlphaFoldDB" id="A0ABD2HYT6"/>
<keyword evidence="4" id="KW-0443">Lipid metabolism</keyword>
<organism evidence="7 8">
    <name type="scientific">Heterodera schachtii</name>
    <name type="common">Sugarbeet cyst nematode worm</name>
    <name type="synonym">Tylenchus schachtii</name>
    <dbReference type="NCBI Taxonomy" id="97005"/>
    <lineage>
        <taxon>Eukaryota</taxon>
        <taxon>Metazoa</taxon>
        <taxon>Ecdysozoa</taxon>
        <taxon>Nematoda</taxon>
        <taxon>Chromadorea</taxon>
        <taxon>Rhabditida</taxon>
        <taxon>Tylenchina</taxon>
        <taxon>Tylenchomorpha</taxon>
        <taxon>Tylenchoidea</taxon>
        <taxon>Heteroderidae</taxon>
        <taxon>Heteroderinae</taxon>
        <taxon>Heterodera</taxon>
    </lineage>
</organism>
<keyword evidence="2" id="KW-0378">Hydrolase</keyword>
<dbReference type="PANTHER" id="PTHR24139">
    <property type="entry name" value="CALCIUM-INDEPENDENT PHOSPHOLIPASE A2"/>
    <property type="match status" value="1"/>
</dbReference>
<dbReference type="InterPro" id="IPR002641">
    <property type="entry name" value="PNPLA_dom"/>
</dbReference>
<dbReference type="GO" id="GO:0006629">
    <property type="term" value="P:lipid metabolic process"/>
    <property type="evidence" value="ECO:0007669"/>
    <property type="project" value="UniProtKB-KW"/>
</dbReference>
<evidence type="ECO:0000256" key="1">
    <source>
        <dbReference type="ARBA" id="ARBA00022737"/>
    </source>
</evidence>
<dbReference type="SUPFAM" id="SSF52151">
    <property type="entry name" value="FabD/lysophospholipase-like"/>
    <property type="match status" value="1"/>
</dbReference>
<comment type="caution">
    <text evidence="5">Lacks conserved residue(s) required for the propagation of feature annotation.</text>
</comment>
<evidence type="ECO:0000256" key="4">
    <source>
        <dbReference type="ARBA" id="ARBA00023098"/>
    </source>
</evidence>
<dbReference type="PANTHER" id="PTHR24139:SF34">
    <property type="entry name" value="85_88 KDA CALCIUM-INDEPENDENT PHOSPHOLIPASE A2"/>
    <property type="match status" value="1"/>
</dbReference>
<feature type="domain" description="PNPLA" evidence="6">
    <location>
        <begin position="1"/>
        <end position="115"/>
    </location>
</feature>
<comment type="caution">
    <text evidence="7">The sequence shown here is derived from an EMBL/GenBank/DDBJ whole genome shotgun (WGS) entry which is preliminary data.</text>
</comment>
<evidence type="ECO:0000256" key="2">
    <source>
        <dbReference type="ARBA" id="ARBA00022801"/>
    </source>
</evidence>
<feature type="short sequence motif" description="DGA/G" evidence="5">
    <location>
        <begin position="102"/>
        <end position="104"/>
    </location>
</feature>
<name>A0ABD2HYT6_HETSC</name>
<proteinExistence type="predicted"/>
<keyword evidence="8" id="KW-1185">Reference proteome</keyword>
<dbReference type="InterPro" id="IPR047148">
    <property type="entry name" value="PLPL9"/>
</dbReference>
<evidence type="ECO:0000259" key="6">
    <source>
        <dbReference type="PROSITE" id="PS51635"/>
    </source>
</evidence>
<dbReference type="GO" id="GO:0016787">
    <property type="term" value="F:hydrolase activity"/>
    <property type="evidence" value="ECO:0007669"/>
    <property type="project" value="UniProtKB-KW"/>
</dbReference>
<sequence>MRIAEYKARDPHHQQTPLINAVDRKDPKMRTVMVTLRFTAQSKIFSSASDASKIPVQLVLFRSCNSPFEPMQIIRTKECIWEAARCSSAAPTYFSNVGELIDGGICANNPSNELLNEVYLCNEWAKQKKNPKLNTRNVENIAVVFEPTF</sequence>
<dbReference type="EMBL" id="JBICCN010000373">
    <property type="protein sequence ID" value="KAL3072939.1"/>
    <property type="molecule type" value="Genomic_DNA"/>
</dbReference>